<name>A0A1M6JFI3_MALRU</name>
<organism evidence="15 16">
    <name type="scientific">Malonomonas rubra DSM 5091</name>
    <dbReference type="NCBI Taxonomy" id="1122189"/>
    <lineage>
        <taxon>Bacteria</taxon>
        <taxon>Pseudomonadati</taxon>
        <taxon>Thermodesulfobacteriota</taxon>
        <taxon>Desulfuromonadia</taxon>
        <taxon>Desulfuromonadales</taxon>
        <taxon>Geopsychrobacteraceae</taxon>
        <taxon>Malonomonas</taxon>
    </lineage>
</organism>
<evidence type="ECO:0000256" key="2">
    <source>
        <dbReference type="ARBA" id="ARBA00004141"/>
    </source>
</evidence>
<evidence type="ECO:0000256" key="9">
    <source>
        <dbReference type="ARBA" id="ARBA00022833"/>
    </source>
</evidence>
<evidence type="ECO:0000256" key="3">
    <source>
        <dbReference type="ARBA" id="ARBA00012483"/>
    </source>
</evidence>
<proteinExistence type="predicted"/>
<feature type="transmembrane region" description="Helical" evidence="13">
    <location>
        <begin position="345"/>
        <end position="362"/>
    </location>
</feature>
<keyword evidence="8" id="KW-0833">Ubl conjugation pathway</keyword>
<evidence type="ECO:0000256" key="10">
    <source>
        <dbReference type="ARBA" id="ARBA00022989"/>
    </source>
</evidence>
<dbReference type="GO" id="GO:0008270">
    <property type="term" value="F:zinc ion binding"/>
    <property type="evidence" value="ECO:0007669"/>
    <property type="project" value="UniProtKB-KW"/>
</dbReference>
<feature type="transmembrane region" description="Helical" evidence="13">
    <location>
        <begin position="631"/>
        <end position="650"/>
    </location>
</feature>
<dbReference type="EMBL" id="FQZT01000008">
    <property type="protein sequence ID" value="SHJ45461.1"/>
    <property type="molecule type" value="Genomic_DNA"/>
</dbReference>
<dbReference type="AlphaFoldDB" id="A0A1M6JFI3"/>
<dbReference type="GO" id="GO:0016567">
    <property type="term" value="P:protein ubiquitination"/>
    <property type="evidence" value="ECO:0007669"/>
    <property type="project" value="InterPro"/>
</dbReference>
<evidence type="ECO:0000259" key="14">
    <source>
        <dbReference type="PROSITE" id="PS50222"/>
    </source>
</evidence>
<dbReference type="InterPro" id="IPR002048">
    <property type="entry name" value="EF_hand_dom"/>
</dbReference>
<dbReference type="Proteomes" id="UP000184171">
    <property type="component" value="Unassembled WGS sequence"/>
</dbReference>
<evidence type="ECO:0000256" key="8">
    <source>
        <dbReference type="ARBA" id="ARBA00022786"/>
    </source>
</evidence>
<protein>
    <recommendedName>
        <fullName evidence="3">RING-type E3 ubiquitin transferase</fullName>
        <ecNumber evidence="3">2.3.2.27</ecNumber>
    </recommendedName>
</protein>
<keyword evidence="6" id="KW-0479">Metal-binding</keyword>
<evidence type="ECO:0000256" key="13">
    <source>
        <dbReference type="SAM" id="Phobius"/>
    </source>
</evidence>
<accession>A0A1M6JFI3</accession>
<keyword evidence="15" id="KW-0436">Ligase</keyword>
<feature type="region of interest" description="Disordered" evidence="12">
    <location>
        <begin position="312"/>
        <end position="334"/>
    </location>
</feature>
<dbReference type="InterPro" id="IPR018247">
    <property type="entry name" value="EF_Hand_1_Ca_BS"/>
</dbReference>
<keyword evidence="16" id="KW-1185">Reference proteome</keyword>
<keyword evidence="4" id="KW-0808">Transferase</keyword>
<dbReference type="EC" id="2.3.2.27" evidence="3"/>
<evidence type="ECO:0000256" key="5">
    <source>
        <dbReference type="ARBA" id="ARBA00022692"/>
    </source>
</evidence>
<feature type="transmembrane region" description="Helical" evidence="13">
    <location>
        <begin position="382"/>
        <end position="401"/>
    </location>
</feature>
<dbReference type="InterPro" id="IPR022170">
    <property type="entry name" value="MUL1-like"/>
</dbReference>
<dbReference type="GO" id="GO:0016020">
    <property type="term" value="C:membrane"/>
    <property type="evidence" value="ECO:0007669"/>
    <property type="project" value="UniProtKB-SubCell"/>
</dbReference>
<evidence type="ECO:0000313" key="15">
    <source>
        <dbReference type="EMBL" id="SHJ45461.1"/>
    </source>
</evidence>
<comment type="catalytic activity">
    <reaction evidence="1">
        <text>S-ubiquitinyl-[E2 ubiquitin-conjugating enzyme]-L-cysteine + [acceptor protein]-L-lysine = [E2 ubiquitin-conjugating enzyme]-L-cysteine + N(6)-ubiquitinyl-[acceptor protein]-L-lysine.</text>
        <dbReference type="EC" id="2.3.2.27"/>
    </reaction>
</comment>
<dbReference type="GO" id="GO:0016874">
    <property type="term" value="F:ligase activity"/>
    <property type="evidence" value="ECO:0007669"/>
    <property type="project" value="UniProtKB-KW"/>
</dbReference>
<evidence type="ECO:0000256" key="12">
    <source>
        <dbReference type="SAM" id="MobiDB-lite"/>
    </source>
</evidence>
<dbReference type="GO" id="GO:0061630">
    <property type="term" value="F:ubiquitin protein ligase activity"/>
    <property type="evidence" value="ECO:0007669"/>
    <property type="project" value="UniProtKB-EC"/>
</dbReference>
<reference evidence="15 16" key="1">
    <citation type="submission" date="2016-11" db="EMBL/GenBank/DDBJ databases">
        <authorList>
            <person name="Jaros S."/>
            <person name="Januszkiewicz K."/>
            <person name="Wedrychowicz H."/>
        </authorList>
    </citation>
    <scope>NUCLEOTIDE SEQUENCE [LARGE SCALE GENOMIC DNA]</scope>
    <source>
        <strain evidence="15 16">DSM 5091</strain>
    </source>
</reference>
<dbReference type="STRING" id="1122189.SAMN02745165_02430"/>
<dbReference type="GO" id="GO:0005509">
    <property type="term" value="F:calcium ion binding"/>
    <property type="evidence" value="ECO:0007669"/>
    <property type="project" value="InterPro"/>
</dbReference>
<evidence type="ECO:0000256" key="6">
    <source>
        <dbReference type="ARBA" id="ARBA00022723"/>
    </source>
</evidence>
<dbReference type="OrthoDB" id="5386209at2"/>
<keyword evidence="10 13" id="KW-1133">Transmembrane helix</keyword>
<dbReference type="PROSITE" id="PS00018">
    <property type="entry name" value="EF_HAND_1"/>
    <property type="match status" value="1"/>
</dbReference>
<feature type="domain" description="EF-hand" evidence="14">
    <location>
        <begin position="552"/>
        <end position="587"/>
    </location>
</feature>
<evidence type="ECO:0000256" key="4">
    <source>
        <dbReference type="ARBA" id="ARBA00022679"/>
    </source>
</evidence>
<evidence type="ECO:0000256" key="1">
    <source>
        <dbReference type="ARBA" id="ARBA00000900"/>
    </source>
</evidence>
<keyword evidence="5 13" id="KW-0812">Transmembrane</keyword>
<keyword evidence="9" id="KW-0862">Zinc</keyword>
<keyword evidence="7" id="KW-0863">Zinc-finger</keyword>
<dbReference type="RefSeq" id="WP_072909005.1">
    <property type="nucleotide sequence ID" value="NZ_FQZT01000008.1"/>
</dbReference>
<keyword evidence="11 13" id="KW-0472">Membrane</keyword>
<gene>
    <name evidence="15" type="ORF">SAMN02745165_02430</name>
</gene>
<comment type="subcellular location">
    <subcellularLocation>
        <location evidence="2">Membrane</location>
        <topology evidence="2">Multi-pass membrane protein</topology>
    </subcellularLocation>
</comment>
<evidence type="ECO:0000256" key="11">
    <source>
        <dbReference type="ARBA" id="ARBA00023136"/>
    </source>
</evidence>
<sequence length="658" mass="73375">MTYLIVEQQQQPPDNLPELLKQLSGKYGLDIYQSRQRLVGRGLSLLHKGERKALEEISPLLTANNFVHYLVDPRKPEFVPLRLRSLSIENEKIVFTTQKREVVIPKGANLLVLFAEMSGALAEKSVSQLLSSHAYRGRDNVRHIAEHKVFRTILQGKPILDIYLLDADNTVIDAVRIFPGKFDPKGLGERATVSATQNLDRILKLVEEYAGEFTLATDFGLVNLPGCNLRRETPDEPDTQRQNQLSLARYGWLRADILRAGPVLTSAPEKESELRDSIAAAMLTQNPALAAGSQVEEILPIAEQIAKEIERDDPVKEKKPPVTAEEGLPAPPPIRPTCNWSKPSFWFGSAGAAIAIAIVALFELDSSDSFGDLAAKAFQSGFIFLLLSALLVWSGFSFIRLKRQIENTPTSKARSIAMGMVEVKGRAIRQYALISPMSQIPCVFYRLTKFRRENNQWQVTSSSTSDSVPFLLEDDTGKVEIDPAGCRVSAGTKYEGRPGTTGMFDMHHPADSDEKWVEEVVIEGTLLYVLGFASVKRSNEPTMAQKKVEALRELKRNPQAIEQFDADGDGRISEQEWDSARQAVADKVLREELQKKKQRKKQEEHIVIGKKKGRPMVIAETHSEERLTGRYAIYASLMLAAAVGLAAWGINNLLNFFT</sequence>
<evidence type="ECO:0000256" key="7">
    <source>
        <dbReference type="ARBA" id="ARBA00022771"/>
    </source>
</evidence>
<dbReference type="Pfam" id="PF12483">
    <property type="entry name" value="GIDE"/>
    <property type="match status" value="1"/>
</dbReference>
<evidence type="ECO:0000313" key="16">
    <source>
        <dbReference type="Proteomes" id="UP000184171"/>
    </source>
</evidence>
<dbReference type="PROSITE" id="PS50222">
    <property type="entry name" value="EF_HAND_2"/>
    <property type="match status" value="1"/>
</dbReference>